<dbReference type="STRING" id="1313296.SAMN05661091_0399"/>
<keyword evidence="7 8" id="KW-0472">Membrane</keyword>
<dbReference type="Gene3D" id="3.40.1710.10">
    <property type="entry name" value="abc type-2 transporter like domain"/>
    <property type="match status" value="1"/>
</dbReference>
<accession>A0A1X7GDJ9</accession>
<gene>
    <name evidence="10" type="ORF">SAMN05661091_0399</name>
</gene>
<feature type="transmembrane region" description="Helical" evidence="8">
    <location>
        <begin position="267"/>
        <end position="292"/>
    </location>
</feature>
<dbReference type="GO" id="GO:0140359">
    <property type="term" value="F:ABC-type transporter activity"/>
    <property type="evidence" value="ECO:0007669"/>
    <property type="project" value="InterPro"/>
</dbReference>
<dbReference type="PROSITE" id="PS51012">
    <property type="entry name" value="ABC_TM2"/>
    <property type="match status" value="1"/>
</dbReference>
<feature type="domain" description="ABC transmembrane type-2" evidence="9">
    <location>
        <begin position="154"/>
        <end position="379"/>
    </location>
</feature>
<evidence type="ECO:0000259" key="9">
    <source>
        <dbReference type="PROSITE" id="PS51012"/>
    </source>
</evidence>
<feature type="transmembrane region" description="Helical" evidence="8">
    <location>
        <begin position="299"/>
        <end position="319"/>
    </location>
</feature>
<feature type="transmembrane region" description="Helical" evidence="8">
    <location>
        <begin position="232"/>
        <end position="255"/>
    </location>
</feature>
<keyword evidence="6 8" id="KW-1133">Transmembrane helix</keyword>
<dbReference type="InterPro" id="IPR051449">
    <property type="entry name" value="ABC-2_transporter_component"/>
</dbReference>
<reference evidence="10 11" key="1">
    <citation type="submission" date="2017-04" db="EMBL/GenBank/DDBJ databases">
        <authorList>
            <person name="Afonso C.L."/>
            <person name="Miller P.J."/>
            <person name="Scott M.A."/>
            <person name="Spackman E."/>
            <person name="Goraichik I."/>
            <person name="Dimitrov K.M."/>
            <person name="Suarez D.L."/>
            <person name="Swayne D.E."/>
        </authorList>
    </citation>
    <scope>NUCLEOTIDE SEQUENCE [LARGE SCALE GENOMIC DNA]</scope>
    <source>
        <strain evidence="10 11">N3/975</strain>
    </source>
</reference>
<dbReference type="Pfam" id="PF12698">
    <property type="entry name" value="ABC2_membrane_3"/>
    <property type="match status" value="1"/>
</dbReference>
<dbReference type="GO" id="GO:0005886">
    <property type="term" value="C:plasma membrane"/>
    <property type="evidence" value="ECO:0007669"/>
    <property type="project" value="UniProtKB-SubCell"/>
</dbReference>
<dbReference type="RefSeq" id="WP_208917534.1">
    <property type="nucleotide sequence ID" value="NZ_LT840184.1"/>
</dbReference>
<dbReference type="InterPro" id="IPR013525">
    <property type="entry name" value="ABC2_TM"/>
</dbReference>
<dbReference type="InterPro" id="IPR047817">
    <property type="entry name" value="ABC2_TM_bact-type"/>
</dbReference>
<dbReference type="PANTHER" id="PTHR30294">
    <property type="entry name" value="MEMBRANE COMPONENT OF ABC TRANSPORTER YHHJ-RELATED"/>
    <property type="match status" value="1"/>
</dbReference>
<dbReference type="EMBL" id="LT840184">
    <property type="protein sequence ID" value="SMF68071.1"/>
    <property type="molecule type" value="Genomic_DNA"/>
</dbReference>
<evidence type="ECO:0000256" key="6">
    <source>
        <dbReference type="ARBA" id="ARBA00022989"/>
    </source>
</evidence>
<name>A0A1X7GDJ9_9BACL</name>
<evidence type="ECO:0000256" key="4">
    <source>
        <dbReference type="ARBA" id="ARBA00022475"/>
    </source>
</evidence>
<evidence type="ECO:0000256" key="5">
    <source>
        <dbReference type="ARBA" id="ARBA00022692"/>
    </source>
</evidence>
<organism evidence="10 11">
    <name type="scientific">Paenibacillus uliginis N3/975</name>
    <dbReference type="NCBI Taxonomy" id="1313296"/>
    <lineage>
        <taxon>Bacteria</taxon>
        <taxon>Bacillati</taxon>
        <taxon>Bacillota</taxon>
        <taxon>Bacilli</taxon>
        <taxon>Bacillales</taxon>
        <taxon>Paenibacillaceae</taxon>
        <taxon>Paenibacillus</taxon>
    </lineage>
</organism>
<dbReference type="AlphaFoldDB" id="A0A1X7GDJ9"/>
<comment type="subcellular location">
    <subcellularLocation>
        <location evidence="1">Cell membrane</location>
        <topology evidence="1">Multi-pass membrane protein</topology>
    </subcellularLocation>
</comment>
<keyword evidence="5 8" id="KW-0812">Transmembrane</keyword>
<evidence type="ECO:0000256" key="8">
    <source>
        <dbReference type="SAM" id="Phobius"/>
    </source>
</evidence>
<evidence type="ECO:0000256" key="7">
    <source>
        <dbReference type="ARBA" id="ARBA00023136"/>
    </source>
</evidence>
<proteinExistence type="inferred from homology"/>
<dbReference type="Proteomes" id="UP000192940">
    <property type="component" value="Chromosome I"/>
</dbReference>
<sequence>MHSLTIAWQMIKRTLGRKKGWMSFVIIPCVVVTAAVALLGNEGTTSITIPYMNSDTGPAGKHLIEELSRTKEFIMKPISSEEELKQSIIRQKGKIGIMIPENFSEALLAGDTPTVELYELSSSEASFMVNTTVNGTIGRMGDAATVIRNDADKNQDPQAAFEDILNQTQKHQVEAVSTDMGLYAKPGLNNVTGFTLMFMMGLISSAVMLIVEDRRMRTMSRIFTAPVRSYQIALGNFLGSFALGALQVLFVLILTKYVLGYEYGIPFFMHFLTLTAFMLVAMGIASTIAGLIRNPQNAGMLNSLIITPTCMLGGCFWPLSIMPDFLKKIANFIPQKWAIEAVETAASGGTLADIQLPLLILGLMAVILLGLGSVILRPSETSVNA</sequence>
<evidence type="ECO:0000313" key="10">
    <source>
        <dbReference type="EMBL" id="SMF68071.1"/>
    </source>
</evidence>
<evidence type="ECO:0000256" key="3">
    <source>
        <dbReference type="ARBA" id="ARBA00022448"/>
    </source>
</evidence>
<keyword evidence="4" id="KW-1003">Cell membrane</keyword>
<keyword evidence="3" id="KW-0813">Transport</keyword>
<evidence type="ECO:0000256" key="2">
    <source>
        <dbReference type="ARBA" id="ARBA00007783"/>
    </source>
</evidence>
<dbReference type="PANTHER" id="PTHR30294:SF45">
    <property type="entry name" value="LINEARMYCIN RESISTANCE PERMEASE PROTEIN LNRN"/>
    <property type="match status" value="1"/>
</dbReference>
<feature type="transmembrane region" description="Helical" evidence="8">
    <location>
        <begin position="191"/>
        <end position="211"/>
    </location>
</feature>
<feature type="transmembrane region" description="Helical" evidence="8">
    <location>
        <begin position="21"/>
        <end position="40"/>
    </location>
</feature>
<evidence type="ECO:0000313" key="11">
    <source>
        <dbReference type="Proteomes" id="UP000192940"/>
    </source>
</evidence>
<keyword evidence="11" id="KW-1185">Reference proteome</keyword>
<protein>
    <submittedName>
        <fullName evidence="10">ABC-2 type transport system permease protein</fullName>
    </submittedName>
</protein>
<comment type="similarity">
    <text evidence="2">Belongs to the ABC-2 integral membrane protein family.</text>
</comment>
<feature type="transmembrane region" description="Helical" evidence="8">
    <location>
        <begin position="354"/>
        <end position="376"/>
    </location>
</feature>
<evidence type="ECO:0000256" key="1">
    <source>
        <dbReference type="ARBA" id="ARBA00004651"/>
    </source>
</evidence>